<reference evidence="11" key="2">
    <citation type="submission" date="2019-05" db="EMBL/GenBank/DDBJ databases">
        <title>Unravelling the molecular evolution of spider venoms.</title>
        <authorList>
            <person name="Pineda S."/>
        </authorList>
    </citation>
    <scope>NUCLEOTIDE SEQUENCE</scope>
</reference>
<keyword evidence="6" id="KW-0108">Calcium channel impairing toxin</keyword>
<dbReference type="GO" id="GO:0005576">
    <property type="term" value="C:extracellular region"/>
    <property type="evidence" value="ECO:0007669"/>
    <property type="project" value="UniProtKB-SubCell"/>
</dbReference>
<reference evidence="11" key="1">
    <citation type="submission" date="2017-05" db="EMBL/GenBank/DDBJ databases">
        <authorList>
            <person name="QRISCLOUD D."/>
        </authorList>
    </citation>
    <scope>NUCLEOTIDE SEQUENCE</scope>
</reference>
<comment type="subcellular location">
    <subcellularLocation>
        <location evidence="1">Secreted</location>
    </subcellularLocation>
</comment>
<sequence>MNTTTGFIVLWFWSTVLGCIEAGESHVRGDEMGKVRRGACTPSGQPCPYNESCCSGSCVEQLNENGHTVKRCT</sequence>
<feature type="signal peptide" evidence="10">
    <location>
        <begin position="1"/>
        <end position="18"/>
    </location>
</feature>
<dbReference type="GO" id="GO:0019855">
    <property type="term" value="F:calcium channel inhibitor activity"/>
    <property type="evidence" value="ECO:0007669"/>
    <property type="project" value="InterPro"/>
</dbReference>
<evidence type="ECO:0000256" key="5">
    <source>
        <dbReference type="ARBA" id="ARBA00022656"/>
    </source>
</evidence>
<keyword evidence="10" id="KW-0732">Signal</keyword>
<feature type="chain" id="PRO_5020895365" evidence="10">
    <location>
        <begin position="19"/>
        <end position="73"/>
    </location>
</feature>
<evidence type="ECO:0000313" key="11">
    <source>
        <dbReference type="EMBL" id="SNX35482.1"/>
    </source>
</evidence>
<protein>
    <submittedName>
        <fullName evidence="11">Omega-Hexatoxin-Hf1m_3</fullName>
    </submittedName>
</protein>
<dbReference type="SUPFAM" id="SSF57059">
    <property type="entry name" value="omega toxin-like"/>
    <property type="match status" value="1"/>
</dbReference>
<dbReference type="InterPro" id="IPR009415">
    <property type="entry name" value="Omega-atracotox"/>
</dbReference>
<keyword evidence="9" id="KW-1015">Disulfide bond</keyword>
<keyword evidence="5" id="KW-0800">Toxin</keyword>
<dbReference type="GO" id="GO:0006952">
    <property type="term" value="P:defense response"/>
    <property type="evidence" value="ECO:0007669"/>
    <property type="project" value="InterPro"/>
</dbReference>
<dbReference type="EMBL" id="HAHG01000296">
    <property type="protein sequence ID" value="SNX35482.1"/>
    <property type="molecule type" value="Transcribed_RNA"/>
</dbReference>
<name>A0A4Q8K7L5_HADFO</name>
<keyword evidence="3" id="KW-0964">Secreted</keyword>
<keyword evidence="7" id="KW-0960">Knottin</keyword>
<evidence type="ECO:0000256" key="4">
    <source>
        <dbReference type="ARBA" id="ARBA00022569"/>
    </source>
</evidence>
<evidence type="ECO:0000256" key="6">
    <source>
        <dbReference type="ARBA" id="ARBA00022831"/>
    </source>
</evidence>
<evidence type="ECO:0000256" key="9">
    <source>
        <dbReference type="ARBA" id="ARBA00023157"/>
    </source>
</evidence>
<keyword evidence="4" id="KW-1218">Voltage-gated calcium channel impairing toxin</keyword>
<dbReference type="GO" id="GO:0090729">
    <property type="term" value="F:toxin activity"/>
    <property type="evidence" value="ECO:0007669"/>
    <property type="project" value="UniProtKB-KW"/>
</dbReference>
<evidence type="ECO:0000256" key="1">
    <source>
        <dbReference type="ARBA" id="ARBA00004613"/>
    </source>
</evidence>
<dbReference type="PROSITE" id="PS60016">
    <property type="entry name" value="OMEGA_ACTX_1"/>
    <property type="match status" value="1"/>
</dbReference>
<accession>A0A4Q8K7L5</accession>
<evidence type="ECO:0000256" key="10">
    <source>
        <dbReference type="SAM" id="SignalP"/>
    </source>
</evidence>
<dbReference type="Pfam" id="PF06357">
    <property type="entry name" value="Omega-toxin"/>
    <property type="match status" value="1"/>
</dbReference>
<dbReference type="AlphaFoldDB" id="A0A4Q8K7L5"/>
<evidence type="ECO:0000256" key="7">
    <source>
        <dbReference type="ARBA" id="ARBA00022854"/>
    </source>
</evidence>
<proteinExistence type="inferred from homology"/>
<evidence type="ECO:0000256" key="2">
    <source>
        <dbReference type="ARBA" id="ARBA00010496"/>
    </source>
</evidence>
<keyword evidence="8" id="KW-0872">Ion channel impairing toxin</keyword>
<evidence type="ECO:0000256" key="3">
    <source>
        <dbReference type="ARBA" id="ARBA00022525"/>
    </source>
</evidence>
<organism evidence="11">
    <name type="scientific">Hadronyche formidabilis</name>
    <name type="common">Northern tree funnel-web spider</name>
    <name type="synonym">Atrax formidabilis</name>
    <dbReference type="NCBI Taxonomy" id="426499"/>
    <lineage>
        <taxon>Eukaryota</taxon>
        <taxon>Metazoa</taxon>
        <taxon>Ecdysozoa</taxon>
        <taxon>Arthropoda</taxon>
        <taxon>Chelicerata</taxon>
        <taxon>Arachnida</taxon>
        <taxon>Araneae</taxon>
        <taxon>Mygalomorphae</taxon>
        <taxon>Avicularoidea</taxon>
        <taxon>Hexathelidae</taxon>
        <taxon>Hadronyche</taxon>
    </lineage>
</organism>
<comment type="similarity">
    <text evidence="2">Belongs to the neurotoxin 08 (Shiva) family. 01 (omega toxin) subfamily.</text>
</comment>
<evidence type="ECO:0000256" key="8">
    <source>
        <dbReference type="ARBA" id="ARBA00022872"/>
    </source>
</evidence>
<dbReference type="InterPro" id="IPR018071">
    <property type="entry name" value="Omega-atracotox_CS"/>
</dbReference>